<sequence length="254" mass="29302">MNRTMLSHAKLPKSFWGKALTTAVDLINLSPSAPLNSDVPNKFWSGKDVFYNHLTVFGCRVFIHIPKDEISKLDMKSKECIFVGYGNEEFDIRRGDKLDNPREYPANLDPVPPPLEHNDSDDHKIDGIVDDVADEGLEAQAHEKPAAEFQPRRSTRVRRPPSRYSPDDYVLLTDGGEPECYKKALTHNQQDEWLKAMHEEIQSLHDNHTYDMVNLPKGRRTLKNKWLYRLKAEENNSKSRFKARLVVKGYSQKK</sequence>
<dbReference type="GO" id="GO:0046872">
    <property type="term" value="F:metal ion binding"/>
    <property type="evidence" value="ECO:0007669"/>
    <property type="project" value="UniProtKB-KW"/>
</dbReference>
<dbReference type="AlphaFoldDB" id="A0A6J5TG02"/>
<feature type="domain" description="Reverse transcriptase Ty1/copia-type" evidence="4">
    <location>
        <begin position="207"/>
        <end position="253"/>
    </location>
</feature>
<feature type="domain" description="Retroviral polymerase SH3-like" evidence="5">
    <location>
        <begin position="59"/>
        <end position="88"/>
    </location>
</feature>
<name>A0A6J5TG02_PRUAR</name>
<dbReference type="InterPro" id="IPR039537">
    <property type="entry name" value="Retrotran_Ty1/copia-like"/>
</dbReference>
<evidence type="ECO:0000256" key="2">
    <source>
        <dbReference type="ARBA" id="ARBA00022801"/>
    </source>
</evidence>
<organism evidence="6 7">
    <name type="scientific">Prunus armeniaca</name>
    <name type="common">Apricot</name>
    <name type="synonym">Armeniaca vulgaris</name>
    <dbReference type="NCBI Taxonomy" id="36596"/>
    <lineage>
        <taxon>Eukaryota</taxon>
        <taxon>Viridiplantae</taxon>
        <taxon>Streptophyta</taxon>
        <taxon>Embryophyta</taxon>
        <taxon>Tracheophyta</taxon>
        <taxon>Spermatophyta</taxon>
        <taxon>Magnoliopsida</taxon>
        <taxon>eudicotyledons</taxon>
        <taxon>Gunneridae</taxon>
        <taxon>Pentapetalae</taxon>
        <taxon>rosids</taxon>
        <taxon>fabids</taxon>
        <taxon>Rosales</taxon>
        <taxon>Rosaceae</taxon>
        <taxon>Amygdaloideae</taxon>
        <taxon>Amygdaleae</taxon>
        <taxon>Prunus</taxon>
    </lineage>
</organism>
<evidence type="ECO:0000313" key="6">
    <source>
        <dbReference type="EMBL" id="CAB4262851.1"/>
    </source>
</evidence>
<evidence type="ECO:0000313" key="7">
    <source>
        <dbReference type="Proteomes" id="UP000507222"/>
    </source>
</evidence>
<proteinExistence type="predicted"/>
<keyword evidence="1" id="KW-0479">Metal-binding</keyword>
<feature type="region of interest" description="Disordered" evidence="3">
    <location>
        <begin position="94"/>
        <end position="114"/>
    </location>
</feature>
<accession>A0A6J5TG02</accession>
<dbReference type="GO" id="GO:0016787">
    <property type="term" value="F:hydrolase activity"/>
    <property type="evidence" value="ECO:0007669"/>
    <property type="project" value="UniProtKB-KW"/>
</dbReference>
<evidence type="ECO:0000256" key="1">
    <source>
        <dbReference type="ARBA" id="ARBA00022723"/>
    </source>
</evidence>
<dbReference type="InterPro" id="IPR057670">
    <property type="entry name" value="SH3_retrovirus"/>
</dbReference>
<dbReference type="PANTHER" id="PTHR42648">
    <property type="entry name" value="TRANSPOSASE, PUTATIVE-RELATED"/>
    <property type="match status" value="1"/>
</dbReference>
<protein>
    <submittedName>
        <fullName evidence="6">Uncharacterized protein</fullName>
    </submittedName>
</protein>
<dbReference type="Proteomes" id="UP000507222">
    <property type="component" value="Unassembled WGS sequence"/>
</dbReference>
<dbReference type="PANTHER" id="PTHR42648:SF28">
    <property type="entry name" value="TRANSPOSON-ENCODED PROTEIN WITH RIBONUCLEASE H-LIKE AND RETROVIRUS ZINC FINGER-LIKE DOMAINS"/>
    <property type="match status" value="1"/>
</dbReference>
<dbReference type="EMBL" id="CAEKDK010000001">
    <property type="protein sequence ID" value="CAB4262851.1"/>
    <property type="molecule type" value="Genomic_DNA"/>
</dbReference>
<dbReference type="Pfam" id="PF07727">
    <property type="entry name" value="RVT_2"/>
    <property type="match status" value="1"/>
</dbReference>
<gene>
    <name evidence="6" type="ORF">CURHAP_LOCUS2278</name>
</gene>
<keyword evidence="2" id="KW-0378">Hydrolase</keyword>
<evidence type="ECO:0000259" key="4">
    <source>
        <dbReference type="Pfam" id="PF07727"/>
    </source>
</evidence>
<feature type="region of interest" description="Disordered" evidence="3">
    <location>
        <begin position="141"/>
        <end position="166"/>
    </location>
</feature>
<dbReference type="Pfam" id="PF25597">
    <property type="entry name" value="SH3_retrovirus"/>
    <property type="match status" value="1"/>
</dbReference>
<evidence type="ECO:0000256" key="3">
    <source>
        <dbReference type="SAM" id="MobiDB-lite"/>
    </source>
</evidence>
<dbReference type="InterPro" id="IPR013103">
    <property type="entry name" value="RVT_2"/>
</dbReference>
<reference evidence="6 7" key="1">
    <citation type="submission" date="2020-05" db="EMBL/GenBank/DDBJ databases">
        <authorList>
            <person name="Campoy J."/>
            <person name="Schneeberger K."/>
            <person name="Spophaly S."/>
        </authorList>
    </citation>
    <scope>NUCLEOTIDE SEQUENCE [LARGE SCALE GENOMIC DNA]</scope>
    <source>
        <strain evidence="6">PruArmRojPasFocal</strain>
    </source>
</reference>
<evidence type="ECO:0000259" key="5">
    <source>
        <dbReference type="Pfam" id="PF25597"/>
    </source>
</evidence>